<dbReference type="EMBL" id="LXQA011380604">
    <property type="protein sequence ID" value="MCI95238.1"/>
    <property type="molecule type" value="Genomic_DNA"/>
</dbReference>
<proteinExistence type="predicted"/>
<sequence>MFIALFLHLLQLPPPPPPPPIFSP</sequence>
<dbReference type="AlphaFoldDB" id="A0A392W3N2"/>
<evidence type="ECO:0000313" key="2">
    <source>
        <dbReference type="Proteomes" id="UP000265520"/>
    </source>
</evidence>
<dbReference type="Proteomes" id="UP000265520">
    <property type="component" value="Unassembled WGS sequence"/>
</dbReference>
<organism evidence="1 2">
    <name type="scientific">Trifolium medium</name>
    <dbReference type="NCBI Taxonomy" id="97028"/>
    <lineage>
        <taxon>Eukaryota</taxon>
        <taxon>Viridiplantae</taxon>
        <taxon>Streptophyta</taxon>
        <taxon>Embryophyta</taxon>
        <taxon>Tracheophyta</taxon>
        <taxon>Spermatophyta</taxon>
        <taxon>Magnoliopsida</taxon>
        <taxon>eudicotyledons</taxon>
        <taxon>Gunneridae</taxon>
        <taxon>Pentapetalae</taxon>
        <taxon>rosids</taxon>
        <taxon>fabids</taxon>
        <taxon>Fabales</taxon>
        <taxon>Fabaceae</taxon>
        <taxon>Papilionoideae</taxon>
        <taxon>50 kb inversion clade</taxon>
        <taxon>NPAAA clade</taxon>
        <taxon>Hologalegina</taxon>
        <taxon>IRL clade</taxon>
        <taxon>Trifolieae</taxon>
        <taxon>Trifolium</taxon>
    </lineage>
</organism>
<protein>
    <submittedName>
        <fullName evidence="1">Uncharacterized protein</fullName>
    </submittedName>
</protein>
<feature type="non-terminal residue" evidence="1">
    <location>
        <position position="24"/>
    </location>
</feature>
<evidence type="ECO:0000313" key="1">
    <source>
        <dbReference type="EMBL" id="MCI95238.1"/>
    </source>
</evidence>
<reference evidence="1 2" key="1">
    <citation type="journal article" date="2018" name="Front. Plant Sci.">
        <title>Red Clover (Trifolium pratense) and Zigzag Clover (T. medium) - A Picture of Genomic Similarities and Differences.</title>
        <authorList>
            <person name="Dluhosova J."/>
            <person name="Istvanek J."/>
            <person name="Nedelnik J."/>
            <person name="Repkova J."/>
        </authorList>
    </citation>
    <scope>NUCLEOTIDE SEQUENCE [LARGE SCALE GENOMIC DNA]</scope>
    <source>
        <strain evidence="2">cv. 10/8</strain>
        <tissue evidence="1">Leaf</tissue>
    </source>
</reference>
<keyword evidence="2" id="KW-1185">Reference proteome</keyword>
<comment type="caution">
    <text evidence="1">The sequence shown here is derived from an EMBL/GenBank/DDBJ whole genome shotgun (WGS) entry which is preliminary data.</text>
</comment>
<name>A0A392W3N2_9FABA</name>
<accession>A0A392W3N2</accession>